<sequence>MSKELIKEKLNKFGSSKEPFLFVLSYDLSKFYIQKLSNLPSTIKFELNFKEHQKIKTVQKNKLEKFPLSFEEYKKKFDTLQDEIKEGNSYLLNLTAKTKIKTLISLDDIYENTQVKFKLRFQNQDEDFVCFSPERFVEIKKNKIFTYPMKGTIDASIVNAQARILGDIKEMAEHTMVVDLLRNDLGIVGSKVRVEKFRYVEKINAGNKKLFQVSSKISANLQNNWHENIGDILTSLLPAGSITGTPKKKTIEILNKVEEYDRGFYTGIFGVFDGVNLDSSVMIRFIEKDKNAELFYKSGGGITCDSNVELEYQELLDKIYLPF</sequence>
<dbReference type="GO" id="GO:0000162">
    <property type="term" value="P:L-tryptophan biosynthetic process"/>
    <property type="evidence" value="ECO:0007669"/>
    <property type="project" value="TreeGrafter"/>
</dbReference>
<name>A0A363CWV9_9BACT</name>
<dbReference type="SUPFAM" id="SSF56322">
    <property type="entry name" value="ADC synthase"/>
    <property type="match status" value="1"/>
</dbReference>
<dbReference type="Gene3D" id="3.60.120.10">
    <property type="entry name" value="Anthranilate synthase"/>
    <property type="match status" value="1"/>
</dbReference>
<organism evidence="2 3">
    <name type="scientific">Arcobacter caeni</name>
    <dbReference type="NCBI Taxonomy" id="1912877"/>
    <lineage>
        <taxon>Bacteria</taxon>
        <taxon>Pseudomonadati</taxon>
        <taxon>Campylobacterota</taxon>
        <taxon>Epsilonproteobacteria</taxon>
        <taxon>Campylobacterales</taxon>
        <taxon>Arcobacteraceae</taxon>
        <taxon>Arcobacter</taxon>
    </lineage>
</organism>
<evidence type="ECO:0000313" key="2">
    <source>
        <dbReference type="EMBL" id="PUE63585.1"/>
    </source>
</evidence>
<dbReference type="RefSeq" id="WP_108560609.1">
    <property type="nucleotide sequence ID" value="NZ_MUXE01000018.1"/>
</dbReference>
<comment type="caution">
    <text evidence="2">The sequence shown here is derived from an EMBL/GenBank/DDBJ whole genome shotgun (WGS) entry which is preliminary data.</text>
</comment>
<dbReference type="NCBIfam" id="NF005486">
    <property type="entry name" value="PRK07093.1"/>
    <property type="match status" value="1"/>
</dbReference>
<gene>
    <name evidence="2" type="ORF">B0174_10555</name>
</gene>
<proteinExistence type="predicted"/>
<keyword evidence="3" id="KW-1185">Reference proteome</keyword>
<dbReference type="InterPro" id="IPR015890">
    <property type="entry name" value="Chorismate_C"/>
</dbReference>
<dbReference type="EMBL" id="MUXE01000018">
    <property type="protein sequence ID" value="PUE63585.1"/>
    <property type="molecule type" value="Genomic_DNA"/>
</dbReference>
<dbReference type="OrthoDB" id="9803598at2"/>
<dbReference type="Proteomes" id="UP000251135">
    <property type="component" value="Unassembled WGS sequence"/>
</dbReference>
<dbReference type="PANTHER" id="PTHR11236:SF50">
    <property type="entry name" value="AMINODEOXYCHORISMATE SYNTHASE COMPONENT 1"/>
    <property type="match status" value="1"/>
</dbReference>
<protein>
    <submittedName>
        <fullName evidence="2">Aminodeoxychorismate synthase component I</fullName>
    </submittedName>
</protein>
<feature type="domain" description="Chorismate-utilising enzyme C-terminal" evidence="1">
    <location>
        <begin position="70"/>
        <end position="318"/>
    </location>
</feature>
<dbReference type="PRINTS" id="PR00095">
    <property type="entry name" value="ANTSNTHASEI"/>
</dbReference>
<evidence type="ECO:0000259" key="1">
    <source>
        <dbReference type="Pfam" id="PF00425"/>
    </source>
</evidence>
<dbReference type="AlphaFoldDB" id="A0A363CWV9"/>
<dbReference type="Pfam" id="PF00425">
    <property type="entry name" value="Chorismate_bind"/>
    <property type="match status" value="1"/>
</dbReference>
<accession>A0A363CWV9</accession>
<dbReference type="GO" id="GO:0046820">
    <property type="term" value="F:4-amino-4-deoxychorismate synthase activity"/>
    <property type="evidence" value="ECO:0007669"/>
    <property type="project" value="TreeGrafter"/>
</dbReference>
<dbReference type="InterPro" id="IPR019999">
    <property type="entry name" value="Anth_synth_I-like"/>
</dbReference>
<dbReference type="PANTHER" id="PTHR11236">
    <property type="entry name" value="AMINOBENZOATE/ANTHRANILATE SYNTHASE"/>
    <property type="match status" value="1"/>
</dbReference>
<reference evidence="2 3" key="1">
    <citation type="submission" date="2017-02" db="EMBL/GenBank/DDBJ databases">
        <title>Arcobacter caeni sp. nov, a new Arcobacter species isolated from reclaimed water.</title>
        <authorList>
            <person name="Figueras M.J."/>
            <person name="Perez-Cataluna A."/>
            <person name="Salas-Masso N."/>
        </authorList>
    </citation>
    <scope>NUCLEOTIDE SEQUENCE [LARGE SCALE GENOMIC DNA]</scope>
    <source>
        <strain evidence="2 3">RW17-10</strain>
    </source>
</reference>
<dbReference type="InterPro" id="IPR005801">
    <property type="entry name" value="ADC_synthase"/>
</dbReference>
<evidence type="ECO:0000313" key="3">
    <source>
        <dbReference type="Proteomes" id="UP000251135"/>
    </source>
</evidence>